<sequence>MIYSIASFCLAGGILGFLFKWQVVGYVFTGMVAIASSIAIAGFCIGCFLHFQLKQWQYRRSLKKAL</sequence>
<comment type="caution">
    <text evidence="3">The sequence shown here is derived from an EMBL/GenBank/DDBJ whole genome shotgun (WGS) entry which is preliminary data.</text>
</comment>
<dbReference type="Proteomes" id="UP000232101">
    <property type="component" value="Unassembled WGS sequence"/>
</dbReference>
<dbReference type="InterPro" id="IPR025508">
    <property type="entry name" value="DUF4395"/>
</dbReference>
<protein>
    <recommendedName>
        <fullName evidence="2">DUF4395 domain-containing protein</fullName>
    </recommendedName>
</protein>
<feature type="domain" description="DUF4395" evidence="2">
    <location>
        <begin position="5"/>
        <end position="55"/>
    </location>
</feature>
<gene>
    <name evidence="3" type="ORF">CWD94_12205</name>
</gene>
<evidence type="ECO:0000256" key="1">
    <source>
        <dbReference type="SAM" id="Phobius"/>
    </source>
</evidence>
<keyword evidence="1" id="KW-0472">Membrane</keyword>
<keyword evidence="1" id="KW-1133">Transmembrane helix</keyword>
<dbReference type="RefSeq" id="WP_100543312.1">
    <property type="nucleotide sequence ID" value="NZ_CP158849.1"/>
</dbReference>
<proteinExistence type="predicted"/>
<dbReference type="Pfam" id="PF14340">
    <property type="entry name" value="DUF4395"/>
    <property type="match status" value="1"/>
</dbReference>
<name>A0A2M9Q646_9BACI</name>
<dbReference type="AlphaFoldDB" id="A0A2M9Q646"/>
<dbReference type="EMBL" id="PHQY01000607">
    <property type="protein sequence ID" value="PJO43452.1"/>
    <property type="molecule type" value="Genomic_DNA"/>
</dbReference>
<accession>A0A2M9Q646</accession>
<feature type="transmembrane region" description="Helical" evidence="1">
    <location>
        <begin position="26"/>
        <end position="51"/>
    </location>
</feature>
<evidence type="ECO:0000259" key="2">
    <source>
        <dbReference type="Pfam" id="PF14340"/>
    </source>
</evidence>
<keyword evidence="1" id="KW-0812">Transmembrane</keyword>
<evidence type="ECO:0000313" key="3">
    <source>
        <dbReference type="EMBL" id="PJO43452.1"/>
    </source>
</evidence>
<evidence type="ECO:0000313" key="4">
    <source>
        <dbReference type="Proteomes" id="UP000232101"/>
    </source>
</evidence>
<reference evidence="3 4" key="1">
    <citation type="submission" date="2017-11" db="EMBL/GenBank/DDBJ databases">
        <title>Bacterial isolate from king chilli rhizosphere.</title>
        <authorList>
            <person name="Takhelmayum P."/>
            <person name="Sarangthem I."/>
        </authorList>
    </citation>
    <scope>NUCLEOTIDE SEQUENCE [LARGE SCALE GENOMIC DNA]</scope>
    <source>
        <strain evidence="4">t26</strain>
    </source>
</reference>
<organism evidence="3 4">
    <name type="scientific">Lysinibacillus xylanilyticus</name>
    <dbReference type="NCBI Taxonomy" id="582475"/>
    <lineage>
        <taxon>Bacteria</taxon>
        <taxon>Bacillati</taxon>
        <taxon>Bacillota</taxon>
        <taxon>Bacilli</taxon>
        <taxon>Bacillales</taxon>
        <taxon>Bacillaceae</taxon>
        <taxon>Lysinibacillus</taxon>
    </lineage>
</organism>